<evidence type="ECO:0000313" key="4">
    <source>
        <dbReference type="EMBL" id="GBF93738.1"/>
    </source>
</evidence>
<gene>
    <name evidence="4" type="ORF">Rsub_06070</name>
</gene>
<name>A0A2V0P1I9_9CHLO</name>
<dbReference type="EMBL" id="BDRX01000044">
    <property type="protein sequence ID" value="GBF93738.1"/>
    <property type="molecule type" value="Genomic_DNA"/>
</dbReference>
<dbReference type="OrthoDB" id="509497at2759"/>
<dbReference type="GO" id="GO:0032436">
    <property type="term" value="P:positive regulation of proteasomal ubiquitin-dependent protein catabolic process"/>
    <property type="evidence" value="ECO:0007669"/>
    <property type="project" value="TreeGrafter"/>
</dbReference>
<dbReference type="SMART" id="SM00897">
    <property type="entry name" value="FIST"/>
    <property type="match status" value="1"/>
</dbReference>
<comment type="caution">
    <text evidence="4">The sequence shown here is derived from an EMBL/GenBank/DDBJ whole genome shotgun (WGS) entry which is preliminary data.</text>
</comment>
<dbReference type="SMART" id="SM01204">
    <property type="entry name" value="FIST_C"/>
    <property type="match status" value="1"/>
</dbReference>
<dbReference type="GO" id="GO:0000209">
    <property type="term" value="P:protein polyubiquitination"/>
    <property type="evidence" value="ECO:0007669"/>
    <property type="project" value="TreeGrafter"/>
</dbReference>
<feature type="compositionally biased region" description="Gly residues" evidence="1">
    <location>
        <begin position="568"/>
        <end position="589"/>
    </location>
</feature>
<evidence type="ECO:0000259" key="3">
    <source>
        <dbReference type="SMART" id="SM01204"/>
    </source>
</evidence>
<feature type="region of interest" description="Disordered" evidence="1">
    <location>
        <begin position="1"/>
        <end position="87"/>
    </location>
</feature>
<sequence length="589" mass="58918">MRSCHMRRAQAAARRPGTRVDVRSTCRAVRGGGIRGRTPPAAARTAGSRGAPGPSWRCAAGPREAPPPAGGASSAAPGPAGGASGGGAAANGGWGFASALSRRVNLDLAVAEAAEAALKSLGQAEPDVAFVWASSAYGQALDLAVPLARRLLPSVRVILGCTGFGVCGGSPEDGRPEEVEHGPALSVALAALPGVELALKHVQPQELPDGDAPPSEWARAIGVPLDAPGGAGAGGGGGDSGAAPTETHFVVIADPTFSGIEELLAGLDFAYPAAKKIGGLTSSGRLSSARSIFCWAAADQRPADDTGVRRSGAAVLALRGPLTMELLIAQGCRPLSRRMYEVASLAPQQRNMVASLAEVNGSGGGGGGGSGAMPPVDALRRDLSDPLQPIDSERELARVVSNLCCGLAPDDPLRAAAATAAPGDAEPQDWLIRGMALTNTAQLAVGDELRVGQRLRFMVRDREGAQADLEAHGVAYKRRQLAAALEGRPAPPALGALMFSCNGRGLGLYGEESYDSRQLAGYVGAPVSGFQCNGEIGSVAGSTKLHGFTCAVAVLRPTGPRPSSSDGDTGGGGTGGGGTSGGGGTGGGA</sequence>
<feature type="region of interest" description="Disordered" evidence="1">
    <location>
        <begin position="557"/>
        <end position="589"/>
    </location>
</feature>
<dbReference type="Pfam" id="PF10442">
    <property type="entry name" value="FIST_C"/>
    <property type="match status" value="1"/>
</dbReference>
<dbReference type="PANTHER" id="PTHR14939">
    <property type="entry name" value="F-BOX ONLY PROTEIN 22"/>
    <property type="match status" value="1"/>
</dbReference>
<dbReference type="AlphaFoldDB" id="A0A2V0P1I9"/>
<dbReference type="InterPro" id="IPR013702">
    <property type="entry name" value="FIST_domain_N"/>
</dbReference>
<feature type="domain" description="FIST" evidence="2">
    <location>
        <begin position="125"/>
        <end position="360"/>
    </location>
</feature>
<evidence type="ECO:0000313" key="5">
    <source>
        <dbReference type="Proteomes" id="UP000247498"/>
    </source>
</evidence>
<keyword evidence="5" id="KW-1185">Reference proteome</keyword>
<reference evidence="4 5" key="1">
    <citation type="journal article" date="2018" name="Sci. Rep.">
        <title>Raphidocelis subcapitata (=Pseudokirchneriella subcapitata) provides an insight into genome evolution and environmental adaptations in the Sphaeropleales.</title>
        <authorList>
            <person name="Suzuki S."/>
            <person name="Yamaguchi H."/>
            <person name="Nakajima N."/>
            <person name="Kawachi M."/>
        </authorList>
    </citation>
    <scope>NUCLEOTIDE SEQUENCE [LARGE SCALE GENOMIC DNA]</scope>
    <source>
        <strain evidence="4 5">NIES-35</strain>
    </source>
</reference>
<feature type="compositionally biased region" description="Low complexity" evidence="1">
    <location>
        <begin position="36"/>
        <end position="63"/>
    </location>
</feature>
<evidence type="ECO:0000256" key="1">
    <source>
        <dbReference type="SAM" id="MobiDB-lite"/>
    </source>
</evidence>
<dbReference type="PANTHER" id="PTHR14939:SF5">
    <property type="entry name" value="F-BOX ONLY PROTEIN 22"/>
    <property type="match status" value="1"/>
</dbReference>
<evidence type="ECO:0000259" key="2">
    <source>
        <dbReference type="SMART" id="SM00897"/>
    </source>
</evidence>
<evidence type="ECO:0008006" key="6">
    <source>
        <dbReference type="Google" id="ProtNLM"/>
    </source>
</evidence>
<feature type="domain" description="FIST C-domain" evidence="3">
    <location>
        <begin position="375"/>
        <end position="539"/>
    </location>
</feature>
<accession>A0A2V0P1I9</accession>
<proteinExistence type="predicted"/>
<dbReference type="Pfam" id="PF08495">
    <property type="entry name" value="FIST"/>
    <property type="match status" value="1"/>
</dbReference>
<dbReference type="InParanoid" id="A0A2V0P1I9"/>
<dbReference type="Proteomes" id="UP000247498">
    <property type="component" value="Unassembled WGS sequence"/>
</dbReference>
<dbReference type="InterPro" id="IPR019494">
    <property type="entry name" value="FIST_C"/>
</dbReference>
<organism evidence="4 5">
    <name type="scientific">Raphidocelis subcapitata</name>
    <dbReference type="NCBI Taxonomy" id="307507"/>
    <lineage>
        <taxon>Eukaryota</taxon>
        <taxon>Viridiplantae</taxon>
        <taxon>Chlorophyta</taxon>
        <taxon>core chlorophytes</taxon>
        <taxon>Chlorophyceae</taxon>
        <taxon>CS clade</taxon>
        <taxon>Sphaeropleales</taxon>
        <taxon>Selenastraceae</taxon>
        <taxon>Raphidocelis</taxon>
    </lineage>
</organism>
<protein>
    <recommendedName>
        <fullName evidence="6">FIST C-domain domain-containing protein</fullName>
    </recommendedName>
</protein>